<dbReference type="Gene3D" id="3.30.1150.10">
    <property type="match status" value="1"/>
</dbReference>
<evidence type="ECO:0000259" key="2">
    <source>
        <dbReference type="Pfam" id="PF03544"/>
    </source>
</evidence>
<sequence>MSNLNVFNQSWNEIVFEGRNKEYGAFQLRQENPKTTLKALFYGTLVVASLVSIPLISSLLKGEVAGVISEPNELPHVVPVTFEKFPEVKPEEKAAEAQPEKSSAKETKFVNTTITDKPTTTTELPVLDLDKPIKTGAVDNAGDNQGAVSLGQGTLDGTGKKPVDEIIGNGGGSGEGEIVGNFGLESSPEFPGGLKKFTETFVSNFKTPDLSEAMTMKIFVSFVVETDGSLSNIKVARDPGYGLGNEAIRALKAIKTKWKAGVQNGKKVRVSYNLPISVVLKN</sequence>
<dbReference type="RefSeq" id="WP_379791529.1">
    <property type="nucleotide sequence ID" value="NZ_JBHSQB010000007.1"/>
</dbReference>
<dbReference type="InterPro" id="IPR037682">
    <property type="entry name" value="TonB_C"/>
</dbReference>
<organism evidence="3 4">
    <name type="scientific">Flavobacterium qiangtangense</name>
    <dbReference type="NCBI Taxonomy" id="1442595"/>
    <lineage>
        <taxon>Bacteria</taxon>
        <taxon>Pseudomonadati</taxon>
        <taxon>Bacteroidota</taxon>
        <taxon>Flavobacteriia</taxon>
        <taxon>Flavobacteriales</taxon>
        <taxon>Flavobacteriaceae</taxon>
        <taxon>Flavobacterium</taxon>
    </lineage>
</organism>
<proteinExistence type="predicted"/>
<accession>A0ABW1PM78</accession>
<gene>
    <name evidence="3" type="ORF">ACFPVY_08410</name>
</gene>
<evidence type="ECO:0000313" key="3">
    <source>
        <dbReference type="EMBL" id="MFC6096668.1"/>
    </source>
</evidence>
<feature type="domain" description="TonB C-terminal" evidence="2">
    <location>
        <begin position="217"/>
        <end position="276"/>
    </location>
</feature>
<dbReference type="Pfam" id="PF03544">
    <property type="entry name" value="TonB_C"/>
    <property type="match status" value="1"/>
</dbReference>
<protein>
    <submittedName>
        <fullName evidence="3">Energy transducer TonB</fullName>
    </submittedName>
</protein>
<evidence type="ECO:0000256" key="1">
    <source>
        <dbReference type="SAM" id="MobiDB-lite"/>
    </source>
</evidence>
<keyword evidence="4" id="KW-1185">Reference proteome</keyword>
<dbReference type="SUPFAM" id="SSF74653">
    <property type="entry name" value="TolA/TonB C-terminal domain"/>
    <property type="match status" value="1"/>
</dbReference>
<feature type="region of interest" description="Disordered" evidence="1">
    <location>
        <begin position="138"/>
        <end position="161"/>
    </location>
</feature>
<evidence type="ECO:0000313" key="4">
    <source>
        <dbReference type="Proteomes" id="UP001596287"/>
    </source>
</evidence>
<name>A0ABW1PM78_9FLAO</name>
<reference evidence="4" key="1">
    <citation type="journal article" date="2019" name="Int. J. Syst. Evol. Microbiol.">
        <title>The Global Catalogue of Microorganisms (GCM) 10K type strain sequencing project: providing services to taxonomists for standard genome sequencing and annotation.</title>
        <authorList>
            <consortium name="The Broad Institute Genomics Platform"/>
            <consortium name="The Broad Institute Genome Sequencing Center for Infectious Disease"/>
            <person name="Wu L."/>
            <person name="Ma J."/>
        </authorList>
    </citation>
    <scope>NUCLEOTIDE SEQUENCE [LARGE SCALE GENOMIC DNA]</scope>
    <source>
        <strain evidence="4">CCUG 49679</strain>
    </source>
</reference>
<dbReference type="EMBL" id="JBHSQB010000007">
    <property type="protein sequence ID" value="MFC6096668.1"/>
    <property type="molecule type" value="Genomic_DNA"/>
</dbReference>
<comment type="caution">
    <text evidence="3">The sequence shown here is derived from an EMBL/GenBank/DDBJ whole genome shotgun (WGS) entry which is preliminary data.</text>
</comment>
<dbReference type="Proteomes" id="UP001596287">
    <property type="component" value="Unassembled WGS sequence"/>
</dbReference>